<dbReference type="InterPro" id="IPR050109">
    <property type="entry name" value="HTH-type_TetR-like_transc_reg"/>
</dbReference>
<feature type="domain" description="HTH tetR-type" evidence="6">
    <location>
        <begin position="30"/>
        <end position="90"/>
    </location>
</feature>
<evidence type="ECO:0000256" key="4">
    <source>
        <dbReference type="PROSITE-ProRule" id="PRU00335"/>
    </source>
</evidence>
<keyword evidence="8" id="KW-1185">Reference proteome</keyword>
<dbReference type="EMBL" id="CM001466">
    <property type="protein sequence ID" value="EHY89698.1"/>
    <property type="molecule type" value="Genomic_DNA"/>
</dbReference>
<evidence type="ECO:0000256" key="5">
    <source>
        <dbReference type="SAM" id="MobiDB-lite"/>
    </source>
</evidence>
<dbReference type="GO" id="GO:0000976">
    <property type="term" value="F:transcription cis-regulatory region binding"/>
    <property type="evidence" value="ECO:0007669"/>
    <property type="project" value="TreeGrafter"/>
</dbReference>
<evidence type="ECO:0000256" key="3">
    <source>
        <dbReference type="ARBA" id="ARBA00023163"/>
    </source>
</evidence>
<keyword evidence="3" id="KW-0804">Transcription</keyword>
<dbReference type="SUPFAM" id="SSF48498">
    <property type="entry name" value="Tetracyclin repressor-like, C-terminal domain"/>
    <property type="match status" value="1"/>
</dbReference>
<dbReference type="InterPro" id="IPR009057">
    <property type="entry name" value="Homeodomain-like_sf"/>
</dbReference>
<dbReference type="SUPFAM" id="SSF46689">
    <property type="entry name" value="Homeodomain-like"/>
    <property type="match status" value="1"/>
</dbReference>
<feature type="DNA-binding region" description="H-T-H motif" evidence="4">
    <location>
        <begin position="53"/>
        <end position="72"/>
    </location>
</feature>
<dbReference type="Gene3D" id="1.10.10.60">
    <property type="entry name" value="Homeodomain-like"/>
    <property type="match status" value="1"/>
</dbReference>
<sequence length="294" mass="32138">MADSTRPELPGVLARMWGREPAPRRGPKPSLDLARITKAATEIADAAGLAAVSMNNIASRLGVAPMSLYRYVGSKDELLLAMLGAAAGEPPSPDGLSRREYLARWARANVDLFVARPWLLSIAERPPLGPRGLLWLERLLAALDDTPLDDNEKILIGTTFSGYARNEGRVTSGEDLAAGNAREARIGFLVDRRRGLLVEPRPAARRDRLPHRPTPRCEHASLNGGHACLGSLLHGDVVERQQRLRPREDDEHQQRHGPEHEARGKADPYRQRPGQVSPDPAVHHASPISVNSSS</sequence>
<dbReference type="PROSITE" id="PS50977">
    <property type="entry name" value="HTH_TETR_2"/>
    <property type="match status" value="1"/>
</dbReference>
<keyword evidence="2 4" id="KW-0238">DNA-binding</keyword>
<dbReference type="AlphaFoldDB" id="H8GBP5"/>
<organism evidence="7 8">
    <name type="scientific">Saccharomonospora azurea NA-128</name>
    <dbReference type="NCBI Taxonomy" id="882081"/>
    <lineage>
        <taxon>Bacteria</taxon>
        <taxon>Bacillati</taxon>
        <taxon>Actinomycetota</taxon>
        <taxon>Actinomycetes</taxon>
        <taxon>Pseudonocardiales</taxon>
        <taxon>Pseudonocardiaceae</taxon>
        <taxon>Saccharomonospora</taxon>
    </lineage>
</organism>
<dbReference type="Gene3D" id="1.10.357.10">
    <property type="entry name" value="Tetracycline Repressor, domain 2"/>
    <property type="match status" value="1"/>
</dbReference>
<keyword evidence="1" id="KW-0805">Transcription regulation</keyword>
<feature type="compositionally biased region" description="Basic and acidic residues" evidence="5">
    <location>
        <begin position="245"/>
        <end position="270"/>
    </location>
</feature>
<proteinExistence type="predicted"/>
<reference evidence="7 8" key="1">
    <citation type="journal article" date="2012" name="Stand. Genomic Sci.">
        <title>Genome sequence of the soil bacterium Saccharomonospora azurea type strain (NA-128(T)).</title>
        <authorList>
            <person name="Klenk H.P."/>
            <person name="Held B."/>
            <person name="Lucas S."/>
            <person name="Lapidus A."/>
            <person name="Copeland A."/>
            <person name="Hammon N."/>
            <person name="Pitluck S."/>
            <person name="Goodwin L.A."/>
            <person name="Han C."/>
            <person name="Tapia R."/>
            <person name="Brambilla E.M."/>
            <person name="Potter G."/>
            <person name="Land M."/>
            <person name="Ivanova N."/>
            <person name="Rohde M."/>
            <person name="Goker M."/>
            <person name="Detter J.C."/>
            <person name="Kyrpides N.C."/>
            <person name="Woyke T."/>
        </authorList>
    </citation>
    <scope>NUCLEOTIDE SEQUENCE [LARGE SCALE GENOMIC DNA]</scope>
    <source>
        <strain evidence="7 8">NA-128</strain>
    </source>
</reference>
<dbReference type="InterPro" id="IPR001647">
    <property type="entry name" value="HTH_TetR"/>
</dbReference>
<name>H8GBP5_9PSEU</name>
<gene>
    <name evidence="7" type="ORF">SacazDRAFT_02809</name>
</gene>
<dbReference type="PANTHER" id="PTHR30055:SF151">
    <property type="entry name" value="TRANSCRIPTIONAL REGULATORY PROTEIN"/>
    <property type="match status" value="1"/>
</dbReference>
<dbReference type="InterPro" id="IPR036271">
    <property type="entry name" value="Tet_transcr_reg_TetR-rel_C_sf"/>
</dbReference>
<dbReference type="PANTHER" id="PTHR30055">
    <property type="entry name" value="HTH-TYPE TRANSCRIPTIONAL REGULATOR RUTR"/>
    <property type="match status" value="1"/>
</dbReference>
<feature type="region of interest" description="Disordered" evidence="5">
    <location>
        <begin position="1"/>
        <end position="30"/>
    </location>
</feature>
<evidence type="ECO:0000313" key="8">
    <source>
        <dbReference type="Proteomes" id="UP000004705"/>
    </source>
</evidence>
<dbReference type="PRINTS" id="PR00455">
    <property type="entry name" value="HTHTETR"/>
</dbReference>
<dbReference type="Pfam" id="PF00440">
    <property type="entry name" value="TetR_N"/>
    <property type="match status" value="1"/>
</dbReference>
<dbReference type="HOGENOM" id="CLU_946243_0_0_11"/>
<evidence type="ECO:0000259" key="6">
    <source>
        <dbReference type="PROSITE" id="PS50977"/>
    </source>
</evidence>
<dbReference type="Proteomes" id="UP000004705">
    <property type="component" value="Chromosome"/>
</dbReference>
<evidence type="ECO:0000313" key="7">
    <source>
        <dbReference type="EMBL" id="EHY89698.1"/>
    </source>
</evidence>
<feature type="region of interest" description="Disordered" evidence="5">
    <location>
        <begin position="201"/>
        <end position="222"/>
    </location>
</feature>
<protein>
    <submittedName>
        <fullName evidence="7">Transcriptional regulator</fullName>
    </submittedName>
</protein>
<evidence type="ECO:0000256" key="2">
    <source>
        <dbReference type="ARBA" id="ARBA00023125"/>
    </source>
</evidence>
<dbReference type="GO" id="GO:0003700">
    <property type="term" value="F:DNA-binding transcription factor activity"/>
    <property type="evidence" value="ECO:0007669"/>
    <property type="project" value="TreeGrafter"/>
</dbReference>
<evidence type="ECO:0000256" key="1">
    <source>
        <dbReference type="ARBA" id="ARBA00023015"/>
    </source>
</evidence>
<dbReference type="OrthoDB" id="2570341at2"/>
<feature type="region of interest" description="Disordered" evidence="5">
    <location>
        <begin position="245"/>
        <end position="294"/>
    </location>
</feature>
<accession>H8GBP5</accession>